<gene>
    <name evidence="4" type="ORF">JOF56_003092</name>
</gene>
<keyword evidence="1" id="KW-0304">Gas vesicle</keyword>
<dbReference type="PANTHER" id="PTHR36852">
    <property type="entry name" value="PROTEIN GVPL 2"/>
    <property type="match status" value="1"/>
</dbReference>
<dbReference type="Proteomes" id="UP001519332">
    <property type="component" value="Unassembled WGS sequence"/>
</dbReference>
<comment type="subcellular location">
    <subcellularLocation>
        <location evidence="2">Gas vesicle</location>
    </subcellularLocation>
</comment>
<evidence type="ECO:0000256" key="3">
    <source>
        <dbReference type="ARBA" id="ARBA00035643"/>
    </source>
</evidence>
<evidence type="ECO:0000256" key="2">
    <source>
        <dbReference type="ARBA" id="ARBA00035108"/>
    </source>
</evidence>
<reference evidence="4 5" key="1">
    <citation type="submission" date="2021-03" db="EMBL/GenBank/DDBJ databases">
        <title>Sequencing the genomes of 1000 actinobacteria strains.</title>
        <authorList>
            <person name="Klenk H.-P."/>
        </authorList>
    </citation>
    <scope>NUCLEOTIDE SEQUENCE [LARGE SCALE GENOMIC DNA]</scope>
    <source>
        <strain evidence="4 5">DSM 46670</strain>
    </source>
</reference>
<dbReference type="InterPro" id="IPR009430">
    <property type="entry name" value="GvpL/GvpF"/>
</dbReference>
<organism evidence="4 5">
    <name type="scientific">Kibdelosporangium banguiense</name>
    <dbReference type="NCBI Taxonomy" id="1365924"/>
    <lineage>
        <taxon>Bacteria</taxon>
        <taxon>Bacillati</taxon>
        <taxon>Actinomycetota</taxon>
        <taxon>Actinomycetes</taxon>
        <taxon>Pseudonocardiales</taxon>
        <taxon>Pseudonocardiaceae</taxon>
        <taxon>Kibdelosporangium</taxon>
    </lineage>
</organism>
<name>A0ABS4TE70_9PSEU</name>
<evidence type="ECO:0000256" key="1">
    <source>
        <dbReference type="ARBA" id="ARBA00022987"/>
    </source>
</evidence>
<keyword evidence="5" id="KW-1185">Reference proteome</keyword>
<protein>
    <recommendedName>
        <fullName evidence="6">Gas vesicle synthesis protein GvpL/GvpF</fullName>
    </recommendedName>
</protein>
<evidence type="ECO:0000313" key="4">
    <source>
        <dbReference type="EMBL" id="MBP2322707.1"/>
    </source>
</evidence>
<dbReference type="EMBL" id="JAGINW010000001">
    <property type="protein sequence ID" value="MBP2322707.1"/>
    <property type="molecule type" value="Genomic_DNA"/>
</dbReference>
<comment type="caution">
    <text evidence="4">The sequence shown here is derived from an EMBL/GenBank/DDBJ whole genome shotgun (WGS) entry which is preliminary data.</text>
</comment>
<comment type="similarity">
    <text evidence="3">Belongs to the gas vesicle GvpF/GvpL family.</text>
</comment>
<dbReference type="Pfam" id="PF06386">
    <property type="entry name" value="GvpL_GvpF"/>
    <property type="match status" value="1"/>
</dbReference>
<sequence>MRLQLHGVVRAAHPLGRTGTSSQVVVWEDLAVVVSPLPDGRVLDQQDGVRHLEILSELVQDGPVLPMRFGTVAAEEGLVRTEVLAPAAARLRADLDRLEGLVEVHVYLRFDESTALRAVYDEHPDQRELRGHSNLNERIRAGEVIAQRLVEWRRRRAKALLAPVSALARESTSLEDGEHTDERWAFLVGQYEMTAVRIAVGAIKGAVAECVGPLPAYSFLTSSGGEKTWEPASQSRWGW</sequence>
<dbReference type="PANTHER" id="PTHR36852:SF1">
    <property type="entry name" value="PROTEIN GVPL 2"/>
    <property type="match status" value="1"/>
</dbReference>
<evidence type="ECO:0008006" key="6">
    <source>
        <dbReference type="Google" id="ProtNLM"/>
    </source>
</evidence>
<accession>A0ABS4TE70</accession>
<dbReference type="RefSeq" id="WP_209638347.1">
    <property type="nucleotide sequence ID" value="NZ_JAGINW010000001.1"/>
</dbReference>
<evidence type="ECO:0000313" key="5">
    <source>
        <dbReference type="Proteomes" id="UP001519332"/>
    </source>
</evidence>
<proteinExistence type="inferred from homology"/>